<evidence type="ECO:0000313" key="4">
    <source>
        <dbReference type="Proteomes" id="UP000226079"/>
    </source>
</evidence>
<sequence length="404" mass="43870">MPRTLNVESILAAAESIPDTTGYAQEQNQRREVFDEAKRMWRAWRSSDCSFMVFAVMLVAGLTVSAWRKITLFSGNLVKVLVATGLFREIDVSRYDTLGELTAALQPADAMTGPGHAILVGRGGKRWLSWRNNELGKSTGGRKGRQKGEAVGWVAPYMRSRGWTRVARLIPAAEFLGRILAAYAKGKSWAKPLALFGVRAPSDVKLWRIFLAEMERFTKGVQPDYKPRVVSDSGHAYVVLGGTIAQMKQRLTVALAGLQLNPKSLVIVTGGVVRQGKSEAVWMRDWLLANGVAADRIVTETKASSTVGNARYSLPLLIARKITSATLVSFDSHVRRGQILMLAAQLAIETAGAGIHPTGITWTTPLAYPDKQVAKTKASAATRATIAAHTAAVLGLTKQYQAAL</sequence>
<dbReference type="InterPro" id="IPR003848">
    <property type="entry name" value="DUF218"/>
</dbReference>
<keyword evidence="1" id="KW-1133">Transmembrane helix</keyword>
<keyword evidence="1" id="KW-0472">Membrane</keyword>
<dbReference type="GO" id="GO:0043164">
    <property type="term" value="P:Gram-negative-bacterium-type cell wall biogenesis"/>
    <property type="evidence" value="ECO:0007669"/>
    <property type="project" value="TreeGrafter"/>
</dbReference>
<dbReference type="PANTHER" id="PTHR30336">
    <property type="entry name" value="INNER MEMBRANE PROTEIN, PROBABLE PERMEASE"/>
    <property type="match status" value="1"/>
</dbReference>
<organism evidence="3 4">
    <name type="scientific">Propionicimonas paludicola</name>
    <dbReference type="NCBI Taxonomy" id="185243"/>
    <lineage>
        <taxon>Bacteria</taxon>
        <taxon>Bacillati</taxon>
        <taxon>Actinomycetota</taxon>
        <taxon>Actinomycetes</taxon>
        <taxon>Propionibacteriales</taxon>
        <taxon>Nocardioidaceae</taxon>
        <taxon>Propionicimonas</taxon>
    </lineage>
</organism>
<keyword evidence="4" id="KW-1185">Reference proteome</keyword>
<dbReference type="RefSeq" id="WP_098459823.1">
    <property type="nucleotide sequence ID" value="NZ_PDJC01000001.1"/>
</dbReference>
<dbReference type="AlphaFoldDB" id="A0A2A9CPJ5"/>
<name>A0A2A9CPJ5_9ACTN</name>
<dbReference type="CDD" id="cd06259">
    <property type="entry name" value="YdcF-like"/>
    <property type="match status" value="1"/>
</dbReference>
<comment type="caution">
    <text evidence="3">The sequence shown here is derived from an EMBL/GenBank/DDBJ whole genome shotgun (WGS) entry which is preliminary data.</text>
</comment>
<protein>
    <submittedName>
        <fullName evidence="3">DUF218 domain-containing protein</fullName>
    </submittedName>
</protein>
<evidence type="ECO:0000313" key="3">
    <source>
        <dbReference type="EMBL" id="PFG16268.1"/>
    </source>
</evidence>
<dbReference type="GO" id="GO:0005886">
    <property type="term" value="C:plasma membrane"/>
    <property type="evidence" value="ECO:0007669"/>
    <property type="project" value="TreeGrafter"/>
</dbReference>
<dbReference type="Gene3D" id="3.40.50.620">
    <property type="entry name" value="HUPs"/>
    <property type="match status" value="1"/>
</dbReference>
<dbReference type="Proteomes" id="UP000226079">
    <property type="component" value="Unassembled WGS sequence"/>
</dbReference>
<dbReference type="PANTHER" id="PTHR30336:SF4">
    <property type="entry name" value="ENVELOPE BIOGENESIS FACTOR ELYC"/>
    <property type="match status" value="1"/>
</dbReference>
<dbReference type="OrthoDB" id="9782395at2"/>
<dbReference type="EMBL" id="PDJC01000001">
    <property type="protein sequence ID" value="PFG16268.1"/>
    <property type="molecule type" value="Genomic_DNA"/>
</dbReference>
<dbReference type="GO" id="GO:0000270">
    <property type="term" value="P:peptidoglycan metabolic process"/>
    <property type="evidence" value="ECO:0007669"/>
    <property type="project" value="TreeGrafter"/>
</dbReference>
<evidence type="ECO:0000259" key="2">
    <source>
        <dbReference type="Pfam" id="PF02698"/>
    </source>
</evidence>
<feature type="transmembrane region" description="Helical" evidence="1">
    <location>
        <begin position="49"/>
        <end position="67"/>
    </location>
</feature>
<accession>A0A2A9CPJ5</accession>
<dbReference type="Pfam" id="PF02698">
    <property type="entry name" value="DUF218"/>
    <property type="match status" value="1"/>
</dbReference>
<feature type="domain" description="DUF218" evidence="2">
    <location>
        <begin position="236"/>
        <end position="366"/>
    </location>
</feature>
<gene>
    <name evidence="3" type="ORF">ATK74_0802</name>
</gene>
<evidence type="ECO:0000256" key="1">
    <source>
        <dbReference type="SAM" id="Phobius"/>
    </source>
</evidence>
<reference evidence="3 4" key="1">
    <citation type="submission" date="2017-10" db="EMBL/GenBank/DDBJ databases">
        <title>Sequencing the genomes of 1000 actinobacteria strains.</title>
        <authorList>
            <person name="Klenk H.-P."/>
        </authorList>
    </citation>
    <scope>NUCLEOTIDE SEQUENCE [LARGE SCALE GENOMIC DNA]</scope>
    <source>
        <strain evidence="3 4">DSM 15597</strain>
    </source>
</reference>
<dbReference type="InterPro" id="IPR051599">
    <property type="entry name" value="Cell_Envelope_Assoc"/>
</dbReference>
<proteinExistence type="predicted"/>
<dbReference type="InterPro" id="IPR014729">
    <property type="entry name" value="Rossmann-like_a/b/a_fold"/>
</dbReference>
<keyword evidence="1" id="KW-0812">Transmembrane</keyword>